<keyword evidence="4" id="KW-1185">Reference proteome</keyword>
<keyword evidence="1 3" id="KW-0378">Hydrolase</keyword>
<sequence length="291" mass="30137">MSRPTRPTRRQVLGGALASALLAGCGGRDDGRAAVPDARRHTYRYGADDVQVADLLLPTTPASRVAVLVHGGYWQAEYRKSLEDQVAADLVSRGWAVWNIDYRGIGGGGGWPTTFTDVASATDLLATAAAEHHLPTDGVLAVGHSAGGPLALWLAARSNLGARAPGGRPKVRVVGAVSQAGVNDLAAGSEAGLGGGAVDDLMGGTPVEQPARYAVADPRLLVPLRVPLLVVTGGADDVVPLEQSTGFAAAARADGDDVQLSVVPGEDHGAHLDPTSTCWRTTRDWLEAQRR</sequence>
<dbReference type="PANTHER" id="PTHR48081">
    <property type="entry name" value="AB HYDROLASE SUPERFAMILY PROTEIN C4A8.06C"/>
    <property type="match status" value="1"/>
</dbReference>
<dbReference type="InterPro" id="IPR006311">
    <property type="entry name" value="TAT_signal"/>
</dbReference>
<evidence type="ECO:0000259" key="2">
    <source>
        <dbReference type="Pfam" id="PF20434"/>
    </source>
</evidence>
<dbReference type="RefSeq" id="WP_345715497.1">
    <property type="nucleotide sequence ID" value="NZ_BAABFP010000002.1"/>
</dbReference>
<accession>A0ABW1JGA8</accession>
<protein>
    <submittedName>
        <fullName evidence="3">Alpha/beta hydrolase family protein</fullName>
        <ecNumber evidence="3">3.4.-.-</ecNumber>
    </submittedName>
</protein>
<dbReference type="EC" id="3.4.-.-" evidence="3"/>
<gene>
    <name evidence="3" type="ORF">ACFQDO_11850</name>
</gene>
<name>A0ABW1JGA8_9ACTN</name>
<dbReference type="InterPro" id="IPR029058">
    <property type="entry name" value="AB_hydrolase_fold"/>
</dbReference>
<dbReference type="Gene3D" id="3.40.50.1820">
    <property type="entry name" value="alpha/beta hydrolase"/>
    <property type="match status" value="1"/>
</dbReference>
<dbReference type="EMBL" id="JBHSRD010000004">
    <property type="protein sequence ID" value="MFC6007823.1"/>
    <property type="molecule type" value="Genomic_DNA"/>
</dbReference>
<dbReference type="InterPro" id="IPR050300">
    <property type="entry name" value="GDXG_lipolytic_enzyme"/>
</dbReference>
<dbReference type="InterPro" id="IPR049492">
    <property type="entry name" value="BD-FAE-like_dom"/>
</dbReference>
<dbReference type="Pfam" id="PF20434">
    <property type="entry name" value="BD-FAE"/>
    <property type="match status" value="1"/>
</dbReference>
<dbReference type="SUPFAM" id="SSF53474">
    <property type="entry name" value="alpha/beta-Hydrolases"/>
    <property type="match status" value="1"/>
</dbReference>
<reference evidence="4" key="1">
    <citation type="journal article" date="2019" name="Int. J. Syst. Evol. Microbiol.">
        <title>The Global Catalogue of Microorganisms (GCM) 10K type strain sequencing project: providing services to taxonomists for standard genome sequencing and annotation.</title>
        <authorList>
            <consortium name="The Broad Institute Genomics Platform"/>
            <consortium name="The Broad Institute Genome Sequencing Center for Infectious Disease"/>
            <person name="Wu L."/>
            <person name="Ma J."/>
        </authorList>
    </citation>
    <scope>NUCLEOTIDE SEQUENCE [LARGE SCALE GENOMIC DNA]</scope>
    <source>
        <strain evidence="4">KACC 14249</strain>
    </source>
</reference>
<dbReference type="GO" id="GO:0016787">
    <property type="term" value="F:hydrolase activity"/>
    <property type="evidence" value="ECO:0007669"/>
    <property type="project" value="UniProtKB-KW"/>
</dbReference>
<organism evidence="3 4">
    <name type="scientific">Angustibacter luteus</name>
    <dbReference type="NCBI Taxonomy" id="658456"/>
    <lineage>
        <taxon>Bacteria</taxon>
        <taxon>Bacillati</taxon>
        <taxon>Actinomycetota</taxon>
        <taxon>Actinomycetes</taxon>
        <taxon>Kineosporiales</taxon>
        <taxon>Kineosporiaceae</taxon>
    </lineage>
</organism>
<dbReference type="PROSITE" id="PS51318">
    <property type="entry name" value="TAT"/>
    <property type="match status" value="1"/>
</dbReference>
<dbReference type="PANTHER" id="PTHR48081:SF33">
    <property type="entry name" value="KYNURENINE FORMAMIDASE"/>
    <property type="match status" value="1"/>
</dbReference>
<dbReference type="Proteomes" id="UP001596189">
    <property type="component" value="Unassembled WGS sequence"/>
</dbReference>
<evidence type="ECO:0000313" key="3">
    <source>
        <dbReference type="EMBL" id="MFC6007823.1"/>
    </source>
</evidence>
<dbReference type="PROSITE" id="PS51257">
    <property type="entry name" value="PROKAR_LIPOPROTEIN"/>
    <property type="match status" value="1"/>
</dbReference>
<evidence type="ECO:0000313" key="4">
    <source>
        <dbReference type="Proteomes" id="UP001596189"/>
    </source>
</evidence>
<evidence type="ECO:0000256" key="1">
    <source>
        <dbReference type="ARBA" id="ARBA00022801"/>
    </source>
</evidence>
<feature type="domain" description="BD-FAE-like" evidence="2">
    <location>
        <begin position="57"/>
        <end position="248"/>
    </location>
</feature>
<comment type="caution">
    <text evidence="3">The sequence shown here is derived from an EMBL/GenBank/DDBJ whole genome shotgun (WGS) entry which is preliminary data.</text>
</comment>
<proteinExistence type="predicted"/>